<gene>
    <name evidence="2" type="ORF">KP509_39G027400</name>
</gene>
<feature type="region of interest" description="Disordered" evidence="1">
    <location>
        <begin position="613"/>
        <end position="636"/>
    </location>
</feature>
<reference evidence="2" key="1">
    <citation type="submission" date="2021-08" db="EMBL/GenBank/DDBJ databases">
        <title>WGS assembly of Ceratopteris richardii.</title>
        <authorList>
            <person name="Marchant D.B."/>
            <person name="Chen G."/>
            <person name="Jenkins J."/>
            <person name="Shu S."/>
            <person name="Leebens-Mack J."/>
            <person name="Grimwood J."/>
            <person name="Schmutz J."/>
            <person name="Soltis P."/>
            <person name="Soltis D."/>
            <person name="Chen Z.-H."/>
        </authorList>
    </citation>
    <scope>NUCLEOTIDE SEQUENCE</scope>
    <source>
        <strain evidence="2">Whitten #5841</strain>
        <tissue evidence="2">Leaf</tissue>
    </source>
</reference>
<keyword evidence="3" id="KW-1185">Reference proteome</keyword>
<evidence type="ECO:0000256" key="1">
    <source>
        <dbReference type="SAM" id="MobiDB-lite"/>
    </source>
</evidence>
<dbReference type="Proteomes" id="UP000825935">
    <property type="component" value="Chromosome 39"/>
</dbReference>
<name>A0A8T2PZ57_CERRI</name>
<evidence type="ECO:0000313" key="3">
    <source>
        <dbReference type="Proteomes" id="UP000825935"/>
    </source>
</evidence>
<sequence>MRHVNMQASANTAVVLEPSKPHLTDALCIKGYAPTYGHTLATSMDASNREAKEDVKENNFSWFRRLKHRDEREPSSRDIVTEAVQTISLTERKFTSFDRSEAGSKSAKVVDHPSDTVRSTHFDTLPDSSSTARRQKVVEEDKKYGEDEGHKFEIANGAALNNESVWNSTSASPSFAGFGPWVNVRFNRKQEMDPAATLPAAKTVLTTATSSQMVIKEVREDSSSALSGLLKCSVGSSEAEAAVPPMVLRESVSRMHNKIGLPPRPPSQKNSAFSSPCMNLAPGPTACKGISYPQTVEYQLKEQASPLSAFKALDMHVVQTGKLDDEERPSKIGSSHQRLNAMEGRITASMAPSSGSSEYRAQVLVHTPIRVDKSSISSKEQLWTDANERGVSTGSVYSITRVFDEETRETFSRNKQLHSPYTECSDPSLLNSVRENSRSCLETVSMQKPFEYMLSSLNPSHTIKIESSNTSSTNASMMQALDPERARSTLHMPQGGSGHQRILNADEQSAETSISGALPWDFFVKYSEKSADSAREQFIEAHNRARDELVNQRLHKTSTRVSDGELDGIPKLTLGSSFTISDVRDKRLSTREEQQCSEHMQIQNNNAVMGFKNSNFKSVKAQKDARTSMESDQEAG</sequence>
<comment type="caution">
    <text evidence="2">The sequence shown here is derived from an EMBL/GenBank/DDBJ whole genome shotgun (WGS) entry which is preliminary data.</text>
</comment>
<dbReference type="AlphaFoldDB" id="A0A8T2PZ57"/>
<proteinExistence type="predicted"/>
<evidence type="ECO:0000313" key="2">
    <source>
        <dbReference type="EMBL" id="KAH7276937.1"/>
    </source>
</evidence>
<organism evidence="2 3">
    <name type="scientific">Ceratopteris richardii</name>
    <name type="common">Triangle waterfern</name>
    <dbReference type="NCBI Taxonomy" id="49495"/>
    <lineage>
        <taxon>Eukaryota</taxon>
        <taxon>Viridiplantae</taxon>
        <taxon>Streptophyta</taxon>
        <taxon>Embryophyta</taxon>
        <taxon>Tracheophyta</taxon>
        <taxon>Polypodiopsida</taxon>
        <taxon>Polypodiidae</taxon>
        <taxon>Polypodiales</taxon>
        <taxon>Pteridineae</taxon>
        <taxon>Pteridaceae</taxon>
        <taxon>Parkerioideae</taxon>
        <taxon>Ceratopteris</taxon>
    </lineage>
</organism>
<protein>
    <submittedName>
        <fullName evidence="2">Uncharacterized protein</fullName>
    </submittedName>
</protein>
<accession>A0A8T2PZ57</accession>
<dbReference type="EMBL" id="CM035444">
    <property type="protein sequence ID" value="KAH7276937.1"/>
    <property type="molecule type" value="Genomic_DNA"/>
</dbReference>